<evidence type="ECO:0000256" key="5">
    <source>
        <dbReference type="ARBA" id="ARBA00022490"/>
    </source>
</evidence>
<dbReference type="Gene3D" id="3.90.1440.10">
    <property type="entry name" value="SecA, preprotein cross-linking domain"/>
    <property type="match status" value="1"/>
</dbReference>
<dbReference type="PATRIC" id="fig|1423724.4.peg.1832"/>
<dbReference type="Pfam" id="PF01043">
    <property type="entry name" value="SecA_PP_bind"/>
    <property type="match status" value="1"/>
</dbReference>
<reference evidence="16 17" key="1">
    <citation type="journal article" date="2015" name="Genome Announc.">
        <title>Expanding the biotechnology potential of lactobacilli through comparative genomics of 213 strains and associated genera.</title>
        <authorList>
            <person name="Sun Z."/>
            <person name="Harris H.M."/>
            <person name="McCann A."/>
            <person name="Guo C."/>
            <person name="Argimon S."/>
            <person name="Zhang W."/>
            <person name="Yang X."/>
            <person name="Jeffery I.B."/>
            <person name="Cooney J.C."/>
            <person name="Kagawa T.F."/>
            <person name="Liu W."/>
            <person name="Song Y."/>
            <person name="Salvetti E."/>
            <person name="Wrobel A."/>
            <person name="Rasinkangas P."/>
            <person name="Parkhill J."/>
            <person name="Rea M.C."/>
            <person name="O'Sullivan O."/>
            <person name="Ritari J."/>
            <person name="Douillard F.P."/>
            <person name="Paul Ross R."/>
            <person name="Yang R."/>
            <person name="Briner A.E."/>
            <person name="Felis G.E."/>
            <person name="de Vos W.M."/>
            <person name="Barrangou R."/>
            <person name="Klaenhammer T.R."/>
            <person name="Caufield P.W."/>
            <person name="Cui Y."/>
            <person name="Zhang H."/>
            <person name="O'Toole P.W."/>
        </authorList>
    </citation>
    <scope>NUCLEOTIDE SEQUENCE [LARGE SCALE GENOMIC DNA]</scope>
    <source>
        <strain evidence="16 17">DSM 16634</strain>
    </source>
</reference>
<evidence type="ECO:0000313" key="17">
    <source>
        <dbReference type="Proteomes" id="UP000051324"/>
    </source>
</evidence>
<name>A0A0R1U802_9LACO</name>
<dbReference type="CDD" id="cd17928">
    <property type="entry name" value="DEXDc_SecA"/>
    <property type="match status" value="1"/>
</dbReference>
<dbReference type="SMART" id="SM00957">
    <property type="entry name" value="SecA_DEAD"/>
    <property type="match status" value="1"/>
</dbReference>
<dbReference type="PROSITE" id="PS51192">
    <property type="entry name" value="HELICASE_ATP_BIND_1"/>
    <property type="match status" value="1"/>
</dbReference>
<comment type="function">
    <text evidence="12">Part of the Sec protein translocase complex. Interacts with the SecYEG preprotein conducting channel. Has a central role in coupling the hydrolysis of ATP to the transfer of proteins into and across the cell membrane, serving as an ATP-driven molecular motor driving the stepwise translocation of polypeptide chains across the membrane.</text>
</comment>
<dbReference type="InterPro" id="IPR022490">
    <property type="entry name" value="SecA2"/>
</dbReference>
<sequence>MKISNLVDQKDYRQIHRQLNKINHLAPTMAELSDAQLQAKTAEFKERYHQTHDLDSLLPEAFATIREAAKRVLKMYPYDVQVIGGIIMHMGNIAEMKTGEGKTLTAVMPLYLNALSGESTILVTPNEYLASRDAEEMKPLYEFLGLSLGCRVSDGERRIEPEEKRAIYQKDIVYTTNAVLGFDYLIDNLAENATKKFMPDFNYVIIDEADAILLDSAQTPLIISGAPRVQSNLYELVDNFVVTLKEDEGYSLDEKREGVWLTSAGIDEAERYFSVEDLYDSKHTELVKHIELALKAHTLFENEKEYVVRAGKVCLLDRQDGRILEMTKLQGGQHQALEAKEHVEITPNMRAMASITYQNLFKLFKKTAGMSGTAKTQEDELIDVYQMKVLQVPTNNPVQRVDEPDEVYLTLPEKLRASMELVKKLHATGQPILLATGSVELSEIYSQLLLAEKIPHNVLNAYNDAKEAQIIKEAGQYGSVTVATSMAGRGTDIKLGEGVAKLGGLAVIGTEKMLNKRMELQLRGRAGRQGDPGFSKFFVSLEDEIVQKYSGKKIEKYWRKHKDDPPNRPLGARYRRIVQNAQVVSEMSGESQRRLVLSFDESVKTQREMIYQQRNDFIFQKGEFSYDIMGLIEKDIVAFLKTPDLDAQAVKRYIFDNLSYTAKISSKKLDVTQPDKLKEILLGIAQNELRKKDKFLKTAAQKADFYRLCLLKAIDTSWIEEVDTLEQLKNLTLARTSSQRNPVFEYHFEAQKAYQVMRQNMRRLALQNLLLSTITVKKDGSLDIYFA</sequence>
<feature type="binding site" evidence="12">
    <location>
        <position position="492"/>
    </location>
    <ligand>
        <name>ATP</name>
        <dbReference type="ChEBI" id="CHEBI:30616"/>
    </ligand>
</feature>
<keyword evidence="6 12" id="KW-0547">Nucleotide-binding</keyword>
<dbReference type="Proteomes" id="UP000051324">
    <property type="component" value="Unassembled WGS sequence"/>
</dbReference>
<dbReference type="SMART" id="SM00958">
    <property type="entry name" value="SecA_PP_bind"/>
    <property type="match status" value="1"/>
</dbReference>
<dbReference type="eggNOG" id="COG0653">
    <property type="taxonomic scope" value="Bacteria"/>
</dbReference>
<evidence type="ECO:0000259" key="15">
    <source>
        <dbReference type="PROSITE" id="PS51196"/>
    </source>
</evidence>
<keyword evidence="4 12" id="KW-1003">Cell membrane</keyword>
<comment type="caution">
    <text evidence="16">The sequence shown here is derived from an EMBL/GenBank/DDBJ whole genome shotgun (WGS) entry which is preliminary data.</text>
</comment>
<evidence type="ECO:0000256" key="12">
    <source>
        <dbReference type="HAMAP-Rule" id="MF_01382"/>
    </source>
</evidence>
<dbReference type="SUPFAM" id="SSF81767">
    <property type="entry name" value="Pre-protein crosslinking domain of SecA"/>
    <property type="match status" value="1"/>
</dbReference>
<dbReference type="InterPro" id="IPR027417">
    <property type="entry name" value="P-loop_NTPase"/>
</dbReference>
<keyword evidence="10 12" id="KW-0811">Translocation</keyword>
<dbReference type="Pfam" id="PF07516">
    <property type="entry name" value="SecA_SW"/>
    <property type="match status" value="1"/>
</dbReference>
<dbReference type="InterPro" id="IPR000185">
    <property type="entry name" value="SecA"/>
</dbReference>
<dbReference type="Gene3D" id="3.40.50.300">
    <property type="entry name" value="P-loop containing nucleotide triphosphate hydrolases"/>
    <property type="match status" value="2"/>
</dbReference>
<dbReference type="GO" id="GO:0031522">
    <property type="term" value="C:cell envelope Sec protein transport complex"/>
    <property type="evidence" value="ECO:0007669"/>
    <property type="project" value="TreeGrafter"/>
</dbReference>
<feature type="domain" description="Helicase C-terminal" evidence="14">
    <location>
        <begin position="414"/>
        <end position="573"/>
    </location>
</feature>
<dbReference type="PANTHER" id="PTHR30612:SF0">
    <property type="entry name" value="CHLOROPLAST PROTEIN-TRANSPORTING ATPASE"/>
    <property type="match status" value="1"/>
</dbReference>
<keyword evidence="8 12" id="KW-0653">Protein transport</keyword>
<dbReference type="InterPro" id="IPR011130">
    <property type="entry name" value="SecA_preprotein_X-link_dom"/>
</dbReference>
<dbReference type="InterPro" id="IPR001650">
    <property type="entry name" value="Helicase_C-like"/>
</dbReference>
<dbReference type="NCBIfam" id="TIGR03714">
    <property type="entry name" value="secA2"/>
    <property type="match status" value="1"/>
</dbReference>
<dbReference type="InterPro" id="IPR014001">
    <property type="entry name" value="Helicase_ATP-bd"/>
</dbReference>
<dbReference type="GO" id="GO:0065002">
    <property type="term" value="P:intracellular protein transmembrane transport"/>
    <property type="evidence" value="ECO:0007669"/>
    <property type="project" value="UniProtKB-UniRule"/>
</dbReference>
<evidence type="ECO:0000256" key="6">
    <source>
        <dbReference type="ARBA" id="ARBA00022741"/>
    </source>
</evidence>
<keyword evidence="17" id="KW-1185">Reference proteome</keyword>
<comment type="similarity">
    <text evidence="2 12">Belongs to the SecA family.</text>
</comment>
<dbReference type="PRINTS" id="PR00906">
    <property type="entry name" value="SECA"/>
</dbReference>
<feature type="domain" description="SecA family profile" evidence="15">
    <location>
        <begin position="1"/>
        <end position="570"/>
    </location>
</feature>
<dbReference type="InterPro" id="IPR036266">
    <property type="entry name" value="SecA_Wing/Scaffold_sf"/>
</dbReference>
<dbReference type="PROSITE" id="PS51194">
    <property type="entry name" value="HELICASE_CTER"/>
    <property type="match status" value="1"/>
</dbReference>
<evidence type="ECO:0000256" key="4">
    <source>
        <dbReference type="ARBA" id="ARBA00022475"/>
    </source>
</evidence>
<comment type="catalytic activity">
    <reaction evidence="12">
        <text>ATP + H2O + cellular proteinSide 1 = ADP + phosphate + cellular proteinSide 2.</text>
        <dbReference type="EC" id="7.4.2.8"/>
    </reaction>
</comment>
<dbReference type="RefSeq" id="WP_056957202.1">
    <property type="nucleotide sequence ID" value="NZ_AZFT01000004.1"/>
</dbReference>
<dbReference type="InterPro" id="IPR014018">
    <property type="entry name" value="SecA_motor_DEAD"/>
</dbReference>
<keyword evidence="11 12" id="KW-0472">Membrane</keyword>
<dbReference type="FunFam" id="3.40.50.300:FF:000429">
    <property type="entry name" value="Preprotein translocase subunit SecA"/>
    <property type="match status" value="1"/>
</dbReference>
<evidence type="ECO:0000256" key="8">
    <source>
        <dbReference type="ARBA" id="ARBA00022927"/>
    </source>
</evidence>
<protein>
    <recommendedName>
        <fullName evidence="12">Protein translocase subunit SecA</fullName>
        <ecNumber evidence="12">7.4.2.8</ecNumber>
    </recommendedName>
</protein>
<keyword evidence="7 12" id="KW-0067">ATP-binding</keyword>
<keyword evidence="9 12" id="KW-1278">Translocase</keyword>
<evidence type="ECO:0000259" key="13">
    <source>
        <dbReference type="PROSITE" id="PS51192"/>
    </source>
</evidence>
<dbReference type="InterPro" id="IPR044722">
    <property type="entry name" value="SecA_SF2_C"/>
</dbReference>
<dbReference type="GO" id="GO:0005524">
    <property type="term" value="F:ATP binding"/>
    <property type="evidence" value="ECO:0007669"/>
    <property type="project" value="UniProtKB-UniRule"/>
</dbReference>
<comment type="subcellular location">
    <subcellularLocation>
        <location evidence="12">Cell membrane</location>
        <topology evidence="12">Peripheral membrane protein</topology>
        <orientation evidence="12">Cytoplasmic side</orientation>
    </subcellularLocation>
    <subcellularLocation>
        <location evidence="12">Cytoplasm</location>
    </subcellularLocation>
    <subcellularLocation>
        <location evidence="1">Membrane</location>
        <topology evidence="1">Peripheral membrane protein</topology>
    </subcellularLocation>
    <text evidence="12">Distribution is 50-50.</text>
</comment>
<feature type="binding site" evidence="12">
    <location>
        <position position="81"/>
    </location>
    <ligand>
        <name>ATP</name>
        <dbReference type="ChEBI" id="CHEBI:30616"/>
    </ligand>
</feature>
<dbReference type="PANTHER" id="PTHR30612">
    <property type="entry name" value="SECA INNER MEMBRANE COMPONENT OF SEC PROTEIN SECRETION SYSTEM"/>
    <property type="match status" value="1"/>
</dbReference>
<gene>
    <name evidence="12" type="primary">secA</name>
    <name evidence="16" type="ORF">FC32_GL001761</name>
</gene>
<dbReference type="GO" id="GO:0008564">
    <property type="term" value="F:protein-exporting ATPase activity"/>
    <property type="evidence" value="ECO:0007669"/>
    <property type="project" value="UniProtKB-EC"/>
</dbReference>
<dbReference type="STRING" id="1423724.FC32_GL001761"/>
<dbReference type="GO" id="GO:0043952">
    <property type="term" value="P:protein transport by the Sec complex"/>
    <property type="evidence" value="ECO:0007669"/>
    <property type="project" value="TreeGrafter"/>
</dbReference>
<evidence type="ECO:0000256" key="1">
    <source>
        <dbReference type="ARBA" id="ARBA00004170"/>
    </source>
</evidence>
<dbReference type="GO" id="GO:0006605">
    <property type="term" value="P:protein targeting"/>
    <property type="evidence" value="ECO:0007669"/>
    <property type="project" value="UniProtKB-UniRule"/>
</dbReference>
<dbReference type="InterPro" id="IPR011115">
    <property type="entry name" value="SecA_DEAD"/>
</dbReference>
<evidence type="ECO:0000256" key="3">
    <source>
        <dbReference type="ARBA" id="ARBA00022448"/>
    </source>
</evidence>
<evidence type="ECO:0000256" key="7">
    <source>
        <dbReference type="ARBA" id="ARBA00022840"/>
    </source>
</evidence>
<dbReference type="GO" id="GO:0017038">
    <property type="term" value="P:protein import"/>
    <property type="evidence" value="ECO:0007669"/>
    <property type="project" value="InterPro"/>
</dbReference>
<dbReference type="CDD" id="cd18803">
    <property type="entry name" value="SF2_C_secA"/>
    <property type="match status" value="1"/>
</dbReference>
<dbReference type="PROSITE" id="PS51196">
    <property type="entry name" value="SECA_MOTOR_DEAD"/>
    <property type="match status" value="1"/>
</dbReference>
<evidence type="ECO:0000256" key="2">
    <source>
        <dbReference type="ARBA" id="ARBA00007650"/>
    </source>
</evidence>
<dbReference type="GO" id="GO:0005886">
    <property type="term" value="C:plasma membrane"/>
    <property type="evidence" value="ECO:0007669"/>
    <property type="project" value="UniProtKB-SubCell"/>
</dbReference>
<evidence type="ECO:0000256" key="9">
    <source>
        <dbReference type="ARBA" id="ARBA00022967"/>
    </source>
</evidence>
<organism evidence="16 17">
    <name type="scientific">Ligilactobacillus apodemi DSM 16634 = JCM 16172</name>
    <dbReference type="NCBI Taxonomy" id="1423724"/>
    <lineage>
        <taxon>Bacteria</taxon>
        <taxon>Bacillati</taxon>
        <taxon>Bacillota</taxon>
        <taxon>Bacilli</taxon>
        <taxon>Lactobacillales</taxon>
        <taxon>Lactobacillaceae</taxon>
        <taxon>Ligilactobacillus</taxon>
    </lineage>
</organism>
<dbReference type="Pfam" id="PF07517">
    <property type="entry name" value="SecA_DEAD"/>
    <property type="match status" value="1"/>
</dbReference>
<evidence type="ECO:0000256" key="10">
    <source>
        <dbReference type="ARBA" id="ARBA00023010"/>
    </source>
</evidence>
<dbReference type="EC" id="7.4.2.8" evidence="12"/>
<feature type="domain" description="Helicase ATP-binding" evidence="13">
    <location>
        <begin position="83"/>
        <end position="246"/>
    </location>
</feature>
<evidence type="ECO:0000259" key="14">
    <source>
        <dbReference type="PROSITE" id="PS51194"/>
    </source>
</evidence>
<comment type="subunit">
    <text evidence="12">Monomer and homodimer. Part of the essential Sec protein translocation apparatus which comprises SecA, SecYEG and auxiliary proteins SecDF. Other proteins may also be involved.</text>
</comment>
<accession>A0A0R1U802</accession>
<dbReference type="InterPro" id="IPR036670">
    <property type="entry name" value="SecA_X-link_sf"/>
</dbReference>
<dbReference type="HAMAP" id="MF_01382">
    <property type="entry name" value="SecA"/>
    <property type="match status" value="1"/>
</dbReference>
<dbReference type="InterPro" id="IPR011116">
    <property type="entry name" value="SecA_Wing/Scaffold"/>
</dbReference>
<dbReference type="AlphaFoldDB" id="A0A0R1U802"/>
<dbReference type="SUPFAM" id="SSF52540">
    <property type="entry name" value="P-loop containing nucleoside triphosphate hydrolases"/>
    <property type="match status" value="2"/>
</dbReference>
<dbReference type="EMBL" id="AZFT01000004">
    <property type="protein sequence ID" value="KRL87336.1"/>
    <property type="molecule type" value="Genomic_DNA"/>
</dbReference>
<evidence type="ECO:0000256" key="11">
    <source>
        <dbReference type="ARBA" id="ARBA00023136"/>
    </source>
</evidence>
<dbReference type="SMART" id="SM00487">
    <property type="entry name" value="DEXDc"/>
    <property type="match status" value="1"/>
</dbReference>
<dbReference type="NCBIfam" id="NF006630">
    <property type="entry name" value="PRK09200.1"/>
    <property type="match status" value="1"/>
</dbReference>
<dbReference type="Gene3D" id="1.10.3060.10">
    <property type="entry name" value="Helical scaffold and wing domains of SecA"/>
    <property type="match status" value="1"/>
</dbReference>
<dbReference type="Pfam" id="PF21090">
    <property type="entry name" value="P-loop_SecA"/>
    <property type="match status" value="2"/>
</dbReference>
<proteinExistence type="inferred from homology"/>
<dbReference type="SUPFAM" id="SSF81886">
    <property type="entry name" value="Helical scaffold and wing domains of SecA"/>
    <property type="match status" value="1"/>
</dbReference>
<evidence type="ECO:0000313" key="16">
    <source>
        <dbReference type="EMBL" id="KRL87336.1"/>
    </source>
</evidence>
<keyword evidence="5 12" id="KW-0963">Cytoplasm</keyword>
<feature type="binding site" evidence="12">
    <location>
        <begin position="99"/>
        <end position="103"/>
    </location>
    <ligand>
        <name>ATP</name>
        <dbReference type="ChEBI" id="CHEBI:30616"/>
    </ligand>
</feature>
<dbReference type="GO" id="GO:0005829">
    <property type="term" value="C:cytosol"/>
    <property type="evidence" value="ECO:0007669"/>
    <property type="project" value="TreeGrafter"/>
</dbReference>
<keyword evidence="3 12" id="KW-0813">Transport</keyword>